<evidence type="ECO:0000313" key="3">
    <source>
        <dbReference type="Proteomes" id="UP000179157"/>
    </source>
</evidence>
<reference evidence="2 3" key="1">
    <citation type="journal article" date="2016" name="Nat. Commun.">
        <title>Thousands of microbial genomes shed light on interconnected biogeochemical processes in an aquifer system.</title>
        <authorList>
            <person name="Anantharaman K."/>
            <person name="Brown C.T."/>
            <person name="Hug L.A."/>
            <person name="Sharon I."/>
            <person name="Castelle C.J."/>
            <person name="Probst A.J."/>
            <person name="Thomas B.C."/>
            <person name="Singh A."/>
            <person name="Wilkins M.J."/>
            <person name="Karaoz U."/>
            <person name="Brodie E.L."/>
            <person name="Williams K.H."/>
            <person name="Hubbard S.S."/>
            <person name="Banfield J.F."/>
        </authorList>
    </citation>
    <scope>NUCLEOTIDE SEQUENCE [LARGE SCALE GENOMIC DNA]</scope>
    <source>
        <strain evidence="3">RBG_16_55_9</strain>
    </source>
</reference>
<organism evidence="2 3">
    <name type="scientific">Fraserbacteria sp. (strain RBG_16_55_9)</name>
    <dbReference type="NCBI Taxonomy" id="1817864"/>
    <lineage>
        <taxon>Bacteria</taxon>
        <taxon>Candidatus Fraseribacteriota</taxon>
    </lineage>
</organism>
<comment type="caution">
    <text evidence="2">The sequence shown here is derived from an EMBL/GenBank/DDBJ whole genome shotgun (WGS) entry which is preliminary data.</text>
</comment>
<dbReference type="Pfam" id="PF00027">
    <property type="entry name" value="cNMP_binding"/>
    <property type="match status" value="1"/>
</dbReference>
<proteinExistence type="predicted"/>
<protein>
    <recommendedName>
        <fullName evidence="1">Cyclic nucleotide-binding domain-containing protein</fullName>
    </recommendedName>
</protein>
<dbReference type="Proteomes" id="UP000179157">
    <property type="component" value="Unassembled WGS sequence"/>
</dbReference>
<dbReference type="InterPro" id="IPR014710">
    <property type="entry name" value="RmlC-like_jellyroll"/>
</dbReference>
<dbReference type="PROSITE" id="PS50042">
    <property type="entry name" value="CNMP_BINDING_3"/>
    <property type="match status" value="1"/>
</dbReference>
<gene>
    <name evidence="2" type="ORF">A2Z21_02425</name>
</gene>
<dbReference type="GO" id="GO:0005829">
    <property type="term" value="C:cytosol"/>
    <property type="evidence" value="ECO:0007669"/>
    <property type="project" value="TreeGrafter"/>
</dbReference>
<dbReference type="PANTHER" id="PTHR24567">
    <property type="entry name" value="CRP FAMILY TRANSCRIPTIONAL REGULATORY PROTEIN"/>
    <property type="match status" value="1"/>
</dbReference>
<dbReference type="CDD" id="cd00038">
    <property type="entry name" value="CAP_ED"/>
    <property type="match status" value="1"/>
</dbReference>
<dbReference type="Gene3D" id="2.60.120.10">
    <property type="entry name" value="Jelly Rolls"/>
    <property type="match status" value="1"/>
</dbReference>
<evidence type="ECO:0000313" key="2">
    <source>
        <dbReference type="EMBL" id="OGF57355.1"/>
    </source>
</evidence>
<dbReference type="PANTHER" id="PTHR24567:SF74">
    <property type="entry name" value="HTH-TYPE TRANSCRIPTIONAL REGULATOR ARCR"/>
    <property type="match status" value="1"/>
</dbReference>
<dbReference type="SUPFAM" id="SSF51206">
    <property type="entry name" value="cAMP-binding domain-like"/>
    <property type="match status" value="1"/>
</dbReference>
<feature type="domain" description="Cyclic nucleotide-binding" evidence="1">
    <location>
        <begin position="1"/>
        <end position="90"/>
    </location>
</feature>
<dbReference type="SMART" id="SM00100">
    <property type="entry name" value="cNMP"/>
    <property type="match status" value="1"/>
</dbReference>
<sequence length="115" mass="12948">MKIEDPQLWERVEACPGQVLCRPGDRTDSLYLIRSGRVELTESGNTRIVGPGEFFGELDFAQPGSSQLMVCALEDTSLLRIDGKGLENQLRERRGGEKLRLRKLLGRGDRLIFLC</sequence>
<dbReference type="STRING" id="1817864.A2Z21_02425"/>
<dbReference type="InterPro" id="IPR050397">
    <property type="entry name" value="Env_Response_Regulators"/>
</dbReference>
<name>A0A1F5V1T1_FRAXR</name>
<dbReference type="AlphaFoldDB" id="A0A1F5V1T1"/>
<dbReference type="InterPro" id="IPR000595">
    <property type="entry name" value="cNMP-bd_dom"/>
</dbReference>
<dbReference type="GO" id="GO:0003700">
    <property type="term" value="F:DNA-binding transcription factor activity"/>
    <property type="evidence" value="ECO:0007669"/>
    <property type="project" value="TreeGrafter"/>
</dbReference>
<evidence type="ECO:0000259" key="1">
    <source>
        <dbReference type="PROSITE" id="PS50042"/>
    </source>
</evidence>
<accession>A0A1F5V1T1</accession>
<dbReference type="EMBL" id="MFGX01000014">
    <property type="protein sequence ID" value="OGF57355.1"/>
    <property type="molecule type" value="Genomic_DNA"/>
</dbReference>
<dbReference type="InterPro" id="IPR018490">
    <property type="entry name" value="cNMP-bd_dom_sf"/>
</dbReference>